<dbReference type="PANTHER" id="PTHR36154:SF1">
    <property type="entry name" value="DNA-BINDING TRANSCRIPTIONAL ACTIVATOR ALPA"/>
    <property type="match status" value="1"/>
</dbReference>
<organism evidence="1 2">
    <name type="scientific">Haemophilus haemolyticus</name>
    <dbReference type="NCBI Taxonomy" id="726"/>
    <lineage>
        <taxon>Bacteria</taxon>
        <taxon>Pseudomonadati</taxon>
        <taxon>Pseudomonadota</taxon>
        <taxon>Gammaproteobacteria</taxon>
        <taxon>Pasteurellales</taxon>
        <taxon>Pasteurellaceae</taxon>
        <taxon>Haemophilus</taxon>
    </lineage>
</organism>
<name>A0A2X4R2W1_HAEHA</name>
<dbReference type="InterPro" id="IPR010260">
    <property type="entry name" value="AlpA"/>
</dbReference>
<evidence type="ECO:0000313" key="2">
    <source>
        <dbReference type="Proteomes" id="UP000248808"/>
    </source>
</evidence>
<reference evidence="1 2" key="1">
    <citation type="submission" date="2018-06" db="EMBL/GenBank/DDBJ databases">
        <authorList>
            <consortium name="Pathogen Informatics"/>
            <person name="Doyle S."/>
        </authorList>
    </citation>
    <scope>NUCLEOTIDE SEQUENCE [LARGE SCALE GENOMIC DNA]</scope>
    <source>
        <strain evidence="1 2">NCTC10839</strain>
    </source>
</reference>
<dbReference type="Proteomes" id="UP000248808">
    <property type="component" value="Chromosome 1"/>
</dbReference>
<dbReference type="InterPro" id="IPR009061">
    <property type="entry name" value="DNA-bd_dom_put_sf"/>
</dbReference>
<evidence type="ECO:0000313" key="1">
    <source>
        <dbReference type="EMBL" id="SQH96619.1"/>
    </source>
</evidence>
<protein>
    <submittedName>
        <fullName evidence="1">Predicted transcriptional regulator</fullName>
    </submittedName>
</protein>
<dbReference type="Gene3D" id="1.10.238.160">
    <property type="match status" value="1"/>
</dbReference>
<dbReference type="PANTHER" id="PTHR36154">
    <property type="entry name" value="DNA-BINDING TRANSCRIPTIONAL ACTIVATOR ALPA"/>
    <property type="match status" value="1"/>
</dbReference>
<accession>A0A2X4R2W1</accession>
<dbReference type="SUPFAM" id="SSF46955">
    <property type="entry name" value="Putative DNA-binding domain"/>
    <property type="match status" value="1"/>
</dbReference>
<dbReference type="KEGG" id="hhz:NCTC10839_00480"/>
<dbReference type="RefSeq" id="WP_111696187.1">
    <property type="nucleotide sequence ID" value="NZ_LS483458.1"/>
</dbReference>
<dbReference type="GeneID" id="56957076"/>
<dbReference type="Pfam" id="PF05930">
    <property type="entry name" value="Phage_AlpA"/>
    <property type="match status" value="1"/>
</dbReference>
<dbReference type="InterPro" id="IPR052931">
    <property type="entry name" value="Prophage_regulatory_activator"/>
</dbReference>
<gene>
    <name evidence="1" type="ORF">NCTC10839_00480</name>
</gene>
<dbReference type="AlphaFoldDB" id="A0A2X4R2W1"/>
<proteinExistence type="predicted"/>
<dbReference type="EMBL" id="LS483458">
    <property type="protein sequence ID" value="SQH96619.1"/>
    <property type="molecule type" value="Genomic_DNA"/>
</dbReference>
<sequence length="82" mass="9206">MKLIKLSQVMAKTTLSKSTIYRLIKTSGFPQPKKLSSRAVAWLEDEIDEWIVSRGCKNDSIPSNSISTLQAYLLLNGGNKYE</sequence>